<sequence length="59" mass="6107">MVTFIYTRTAAHGSASTGRTSTTSASHLGSPSPRPSLRWRAPRGRGAPAGAAVRRGGTR</sequence>
<feature type="compositionally biased region" description="Low complexity" evidence="1">
    <location>
        <begin position="9"/>
        <end position="27"/>
    </location>
</feature>
<evidence type="ECO:0000313" key="2">
    <source>
        <dbReference type="EMBL" id="JAD39274.1"/>
    </source>
</evidence>
<feature type="compositionally biased region" description="Low complexity" evidence="1">
    <location>
        <begin position="44"/>
        <end position="59"/>
    </location>
</feature>
<proteinExistence type="predicted"/>
<feature type="region of interest" description="Disordered" evidence="1">
    <location>
        <begin position="1"/>
        <end position="59"/>
    </location>
</feature>
<name>A0A0A8ZIN9_ARUDO</name>
<organism evidence="2">
    <name type="scientific">Arundo donax</name>
    <name type="common">Giant reed</name>
    <name type="synonym">Donax arundinaceus</name>
    <dbReference type="NCBI Taxonomy" id="35708"/>
    <lineage>
        <taxon>Eukaryota</taxon>
        <taxon>Viridiplantae</taxon>
        <taxon>Streptophyta</taxon>
        <taxon>Embryophyta</taxon>
        <taxon>Tracheophyta</taxon>
        <taxon>Spermatophyta</taxon>
        <taxon>Magnoliopsida</taxon>
        <taxon>Liliopsida</taxon>
        <taxon>Poales</taxon>
        <taxon>Poaceae</taxon>
        <taxon>PACMAD clade</taxon>
        <taxon>Arundinoideae</taxon>
        <taxon>Arundineae</taxon>
        <taxon>Arundo</taxon>
    </lineage>
</organism>
<reference evidence="2" key="1">
    <citation type="submission" date="2014-09" db="EMBL/GenBank/DDBJ databases">
        <authorList>
            <person name="Magalhaes I.L.F."/>
            <person name="Oliveira U."/>
            <person name="Santos F.R."/>
            <person name="Vidigal T.H.D.A."/>
            <person name="Brescovit A.D."/>
            <person name="Santos A.J."/>
        </authorList>
    </citation>
    <scope>NUCLEOTIDE SEQUENCE</scope>
    <source>
        <tissue evidence="2">Shoot tissue taken approximately 20 cm above the soil surface</tissue>
    </source>
</reference>
<reference evidence="2" key="2">
    <citation type="journal article" date="2015" name="Data Brief">
        <title>Shoot transcriptome of the giant reed, Arundo donax.</title>
        <authorList>
            <person name="Barrero R.A."/>
            <person name="Guerrero F.D."/>
            <person name="Moolhuijzen P."/>
            <person name="Goolsby J.A."/>
            <person name="Tidwell J."/>
            <person name="Bellgard S.E."/>
            <person name="Bellgard M.I."/>
        </authorList>
    </citation>
    <scope>NUCLEOTIDE SEQUENCE</scope>
    <source>
        <tissue evidence="2">Shoot tissue taken approximately 20 cm above the soil surface</tissue>
    </source>
</reference>
<dbReference type="EMBL" id="GBRH01258621">
    <property type="protein sequence ID" value="JAD39274.1"/>
    <property type="molecule type" value="Transcribed_RNA"/>
</dbReference>
<dbReference type="AlphaFoldDB" id="A0A0A8ZIN9"/>
<protein>
    <submittedName>
        <fullName evidence="2">Uncharacterized protein</fullName>
    </submittedName>
</protein>
<evidence type="ECO:0000256" key="1">
    <source>
        <dbReference type="SAM" id="MobiDB-lite"/>
    </source>
</evidence>
<accession>A0A0A8ZIN9</accession>